<name>A0A1H7U5E6_STRJI</name>
<keyword evidence="1" id="KW-1133">Transmembrane helix</keyword>
<dbReference type="OrthoDB" id="3855657at2"/>
<organism evidence="2 3">
    <name type="scientific">Streptacidiphilus jiangxiensis</name>
    <dbReference type="NCBI Taxonomy" id="235985"/>
    <lineage>
        <taxon>Bacteria</taxon>
        <taxon>Bacillati</taxon>
        <taxon>Actinomycetota</taxon>
        <taxon>Actinomycetes</taxon>
        <taxon>Kitasatosporales</taxon>
        <taxon>Streptomycetaceae</taxon>
        <taxon>Streptacidiphilus</taxon>
    </lineage>
</organism>
<keyword evidence="1" id="KW-0812">Transmembrane</keyword>
<reference evidence="3" key="1">
    <citation type="submission" date="2016-10" db="EMBL/GenBank/DDBJ databases">
        <authorList>
            <person name="Varghese N."/>
        </authorList>
    </citation>
    <scope>NUCLEOTIDE SEQUENCE [LARGE SCALE GENOMIC DNA]</scope>
    <source>
        <strain evidence="3">DSM 45096 / BCRC 16803 / CGMCC 4.1857 / CIP 109030 / JCM 12277 / KCTC 19219 / NBRC 100920 / 33214</strain>
    </source>
</reference>
<sequence length="195" mass="21580">MGEFGAPVGVHQEEGHSPALDELLPLPARSRLVVWCQFLAQWFYLPIGSVIALIVIVFLVVSGGDADIPAGQEKIFVDVRLRRGLVLGWNRCRLERVGTPEEWAAHTERRLHEVLRRLAKKEAKEARLMKDRPVGSRPRVVALAAANYRGAGIGVVAQLAAPLGWSVDWPATRAAELRTVYLRRPADQVSAQALR</sequence>
<evidence type="ECO:0000313" key="2">
    <source>
        <dbReference type="EMBL" id="SEL91477.1"/>
    </source>
</evidence>
<dbReference type="EMBL" id="FOAZ01000015">
    <property type="protein sequence ID" value="SEL91477.1"/>
    <property type="molecule type" value="Genomic_DNA"/>
</dbReference>
<proteinExistence type="predicted"/>
<accession>A0A1H7U5E6</accession>
<keyword evidence="1" id="KW-0472">Membrane</keyword>
<evidence type="ECO:0000313" key="3">
    <source>
        <dbReference type="Proteomes" id="UP000183015"/>
    </source>
</evidence>
<dbReference type="AlphaFoldDB" id="A0A1H7U5E6"/>
<feature type="transmembrane region" description="Helical" evidence="1">
    <location>
        <begin position="42"/>
        <end position="61"/>
    </location>
</feature>
<dbReference type="Proteomes" id="UP000183015">
    <property type="component" value="Unassembled WGS sequence"/>
</dbReference>
<keyword evidence="3" id="KW-1185">Reference proteome</keyword>
<gene>
    <name evidence="2" type="ORF">SAMN05414137_11554</name>
</gene>
<protein>
    <submittedName>
        <fullName evidence="2">Uncharacterized protein</fullName>
    </submittedName>
</protein>
<dbReference type="STRING" id="235985.SAMN05414137_11554"/>
<dbReference type="RefSeq" id="WP_042455450.1">
    <property type="nucleotide sequence ID" value="NZ_BBPN01000037.1"/>
</dbReference>
<evidence type="ECO:0000256" key="1">
    <source>
        <dbReference type="SAM" id="Phobius"/>
    </source>
</evidence>
<dbReference type="eggNOG" id="ENOG5031XDA">
    <property type="taxonomic scope" value="Bacteria"/>
</dbReference>